<dbReference type="AlphaFoldDB" id="A0A0E0DPI0"/>
<name>A0A0E0DPI0_9ORYZ</name>
<sequence>MAAFSRKSDASRYSPDHMRTRPVYFKQRNLDPLKDTSGHITNLLVFPKRAISTVHRERNFRPIKFPKLEKICKPTNETMAFFVPSQFSKDVNSSIVSFNSSNFLAEQLLDLEGQVFEVMDVGADED</sequence>
<dbReference type="HOGENOM" id="CLU_1985145_0_0_1"/>
<organism evidence="1">
    <name type="scientific">Oryza meridionalis</name>
    <dbReference type="NCBI Taxonomy" id="40149"/>
    <lineage>
        <taxon>Eukaryota</taxon>
        <taxon>Viridiplantae</taxon>
        <taxon>Streptophyta</taxon>
        <taxon>Embryophyta</taxon>
        <taxon>Tracheophyta</taxon>
        <taxon>Spermatophyta</taxon>
        <taxon>Magnoliopsida</taxon>
        <taxon>Liliopsida</taxon>
        <taxon>Poales</taxon>
        <taxon>Poaceae</taxon>
        <taxon>BOP clade</taxon>
        <taxon>Oryzoideae</taxon>
        <taxon>Oryzeae</taxon>
        <taxon>Oryzinae</taxon>
        <taxon>Oryza</taxon>
    </lineage>
</organism>
<reference evidence="1" key="1">
    <citation type="submission" date="2015-04" db="UniProtKB">
        <authorList>
            <consortium name="EnsemblPlants"/>
        </authorList>
    </citation>
    <scope>IDENTIFICATION</scope>
</reference>
<dbReference type="EnsemblPlants" id="OMERI05G09240.1">
    <property type="protein sequence ID" value="OMERI05G09240.1"/>
    <property type="gene ID" value="OMERI05G09240"/>
</dbReference>
<proteinExistence type="predicted"/>
<accession>A0A0E0DPI0</accession>
<protein>
    <submittedName>
        <fullName evidence="1">Uncharacterized protein</fullName>
    </submittedName>
</protein>
<evidence type="ECO:0000313" key="1">
    <source>
        <dbReference type="EnsemblPlants" id="OMERI05G09240.1"/>
    </source>
</evidence>
<keyword evidence="2" id="KW-1185">Reference proteome</keyword>
<dbReference type="Gramene" id="OMERI05G09240.1">
    <property type="protein sequence ID" value="OMERI05G09240.1"/>
    <property type="gene ID" value="OMERI05G09240"/>
</dbReference>
<evidence type="ECO:0000313" key="2">
    <source>
        <dbReference type="Proteomes" id="UP000008021"/>
    </source>
</evidence>
<dbReference type="Proteomes" id="UP000008021">
    <property type="component" value="Chromosome 5"/>
</dbReference>
<reference evidence="1" key="2">
    <citation type="submission" date="2018-05" db="EMBL/GenBank/DDBJ databases">
        <title>OmerRS3 (Oryza meridionalis Reference Sequence Version 3).</title>
        <authorList>
            <person name="Zhang J."/>
            <person name="Kudrna D."/>
            <person name="Lee S."/>
            <person name="Talag J."/>
            <person name="Welchert J."/>
            <person name="Wing R.A."/>
        </authorList>
    </citation>
    <scope>NUCLEOTIDE SEQUENCE [LARGE SCALE GENOMIC DNA]</scope>
    <source>
        <strain evidence="1">cv. OR44</strain>
    </source>
</reference>